<gene>
    <name evidence="11" type="ORF">ATO8_10363</name>
</gene>
<evidence type="ECO:0000256" key="5">
    <source>
        <dbReference type="ARBA" id="ARBA00022692"/>
    </source>
</evidence>
<evidence type="ECO:0000313" key="12">
    <source>
        <dbReference type="Proteomes" id="UP000019063"/>
    </source>
</evidence>
<dbReference type="EMBL" id="AQQW01000005">
    <property type="protein sequence ID" value="ETW12940.1"/>
    <property type="molecule type" value="Genomic_DNA"/>
</dbReference>
<dbReference type="PATRIC" id="fig|1317118.6.peg.2137"/>
<proteinExistence type="inferred from homology"/>
<dbReference type="PANTHER" id="PTHR30576">
    <property type="entry name" value="COLANIC BIOSYNTHESIS UDP-GLUCOSE LIPID CARRIER TRANSFERASE"/>
    <property type="match status" value="1"/>
</dbReference>
<keyword evidence="5 9" id="KW-0812">Transmembrane</keyword>
<dbReference type="STRING" id="1379903.ATO8_10363"/>
<evidence type="ECO:0000256" key="7">
    <source>
        <dbReference type="ARBA" id="ARBA00023136"/>
    </source>
</evidence>
<feature type="domain" description="Bacterial sugar transferase" evidence="10">
    <location>
        <begin position="38"/>
        <end position="227"/>
    </location>
</feature>
<keyword evidence="3" id="KW-1003">Cell membrane</keyword>
<dbReference type="Pfam" id="PF02397">
    <property type="entry name" value="Bac_transf"/>
    <property type="match status" value="1"/>
</dbReference>
<keyword evidence="6 9" id="KW-1133">Transmembrane helix</keyword>
<dbReference type="AlphaFoldDB" id="W4HLV5"/>
<evidence type="ECO:0000256" key="4">
    <source>
        <dbReference type="ARBA" id="ARBA00022679"/>
    </source>
</evidence>
<feature type="transmembrane region" description="Helical" evidence="9">
    <location>
        <begin position="43"/>
        <end position="63"/>
    </location>
</feature>
<dbReference type="InterPro" id="IPR003362">
    <property type="entry name" value="Bact_transf"/>
</dbReference>
<keyword evidence="4 11" id="KW-0808">Transferase</keyword>
<keyword evidence="7 9" id="KW-0472">Membrane</keyword>
<dbReference type="GO" id="GO:0000271">
    <property type="term" value="P:polysaccharide biosynthetic process"/>
    <property type="evidence" value="ECO:0007669"/>
    <property type="project" value="UniProtKB-KW"/>
</dbReference>
<keyword evidence="8" id="KW-0270">Exopolysaccharide synthesis</keyword>
<evidence type="ECO:0000256" key="2">
    <source>
        <dbReference type="ARBA" id="ARBA00006464"/>
    </source>
</evidence>
<dbReference type="Proteomes" id="UP000019063">
    <property type="component" value="Unassembled WGS sequence"/>
</dbReference>
<accession>W4HLV5</accession>
<evidence type="ECO:0000256" key="8">
    <source>
        <dbReference type="ARBA" id="ARBA00023169"/>
    </source>
</evidence>
<keyword evidence="12" id="KW-1185">Reference proteome</keyword>
<evidence type="ECO:0000256" key="1">
    <source>
        <dbReference type="ARBA" id="ARBA00004236"/>
    </source>
</evidence>
<dbReference type="GO" id="GO:0016780">
    <property type="term" value="F:phosphotransferase activity, for other substituted phosphate groups"/>
    <property type="evidence" value="ECO:0007669"/>
    <property type="project" value="TreeGrafter"/>
</dbReference>
<comment type="subcellular location">
    <subcellularLocation>
        <location evidence="1">Cell membrane</location>
    </subcellularLocation>
</comment>
<evidence type="ECO:0000256" key="3">
    <source>
        <dbReference type="ARBA" id="ARBA00022475"/>
    </source>
</evidence>
<evidence type="ECO:0000259" key="10">
    <source>
        <dbReference type="Pfam" id="PF02397"/>
    </source>
</evidence>
<organism evidence="11 12">
    <name type="scientific">Roseivivax marinus</name>
    <dbReference type="NCBI Taxonomy" id="1379903"/>
    <lineage>
        <taxon>Bacteria</taxon>
        <taxon>Pseudomonadati</taxon>
        <taxon>Pseudomonadota</taxon>
        <taxon>Alphaproteobacteria</taxon>
        <taxon>Rhodobacterales</taxon>
        <taxon>Roseobacteraceae</taxon>
        <taxon>Roseivivax</taxon>
    </lineage>
</organism>
<evidence type="ECO:0000256" key="9">
    <source>
        <dbReference type="SAM" id="Phobius"/>
    </source>
</evidence>
<comment type="caution">
    <text evidence="11">The sequence shown here is derived from an EMBL/GenBank/DDBJ whole genome shotgun (WGS) entry which is preliminary data.</text>
</comment>
<dbReference type="GO" id="GO:0005886">
    <property type="term" value="C:plasma membrane"/>
    <property type="evidence" value="ECO:0007669"/>
    <property type="project" value="UniProtKB-SubCell"/>
</dbReference>
<dbReference type="eggNOG" id="COG2148">
    <property type="taxonomic scope" value="Bacteria"/>
</dbReference>
<evidence type="ECO:0000313" key="11">
    <source>
        <dbReference type="EMBL" id="ETW12940.1"/>
    </source>
</evidence>
<name>W4HLV5_9RHOB</name>
<protein>
    <submittedName>
        <fullName evidence="11">Sugar transferase</fullName>
    </submittedName>
</protein>
<comment type="similarity">
    <text evidence="2">Belongs to the bacterial sugar transferase family.</text>
</comment>
<evidence type="ECO:0000256" key="6">
    <source>
        <dbReference type="ARBA" id="ARBA00022989"/>
    </source>
</evidence>
<dbReference type="PANTHER" id="PTHR30576:SF4">
    <property type="entry name" value="UNDECAPRENYL-PHOSPHATE GALACTOSE PHOSPHOTRANSFERASE"/>
    <property type="match status" value="1"/>
</dbReference>
<sequence length="233" mass="26351">MMSSGSQIAAAPSDFTEYRDRRDACERRINGLYARFGKRTFDVAFALFLLPVLVPAIAILWALTRLDGHAGFYGHTRIGRNGKLIRCWKIRTMVPDADARLRRILETDPGAAAEWARIQKLALDPRVTTLGAFLRRTSLDELPQIWNVLRGDMSIVGPRPVTRAEMRRYGPHRVSYLTLKPGITGIWQTSGRSDLSYADRVRMDASYLGAMSLRTDLTLVARTLEVVRRRSNC</sequence>
<reference evidence="11 12" key="1">
    <citation type="journal article" date="2014" name="Antonie Van Leeuwenhoek">
        <title>Roseivivax atlanticus sp. nov., isolated from surface seawater of the Atlantic Ocean.</title>
        <authorList>
            <person name="Li G."/>
            <person name="Lai Q."/>
            <person name="Liu X."/>
            <person name="Sun F."/>
            <person name="Shao Z."/>
        </authorList>
    </citation>
    <scope>NUCLEOTIDE SEQUENCE [LARGE SCALE GENOMIC DNA]</scope>
    <source>
        <strain evidence="11 12">22II-s10s</strain>
    </source>
</reference>